<keyword evidence="7" id="KW-0067">ATP-binding</keyword>
<evidence type="ECO:0008006" key="10">
    <source>
        <dbReference type="Google" id="ProtNLM"/>
    </source>
</evidence>
<dbReference type="GO" id="GO:0005524">
    <property type="term" value="F:ATP binding"/>
    <property type="evidence" value="ECO:0007669"/>
    <property type="project" value="UniProtKB-KW"/>
</dbReference>
<comment type="similarity">
    <text evidence="2">Belongs to the SELO family.</text>
</comment>
<feature type="non-terminal residue" evidence="9">
    <location>
        <position position="354"/>
    </location>
</feature>
<evidence type="ECO:0000313" key="9">
    <source>
        <dbReference type="EMBL" id="SVB98966.1"/>
    </source>
</evidence>
<dbReference type="GO" id="GO:0016779">
    <property type="term" value="F:nucleotidyltransferase activity"/>
    <property type="evidence" value="ECO:0007669"/>
    <property type="project" value="UniProtKB-KW"/>
</dbReference>
<dbReference type="PANTHER" id="PTHR12153">
    <property type="entry name" value="SELENOPROTEIN O"/>
    <property type="match status" value="1"/>
</dbReference>
<evidence type="ECO:0000256" key="1">
    <source>
        <dbReference type="ARBA" id="ARBA00001946"/>
    </source>
</evidence>
<evidence type="ECO:0000256" key="4">
    <source>
        <dbReference type="ARBA" id="ARBA00022695"/>
    </source>
</evidence>
<name>A0A382IH59_9ZZZZ</name>
<dbReference type="GO" id="GO:0046872">
    <property type="term" value="F:metal ion binding"/>
    <property type="evidence" value="ECO:0007669"/>
    <property type="project" value="UniProtKB-KW"/>
</dbReference>
<proteinExistence type="inferred from homology"/>
<protein>
    <recommendedName>
        <fullName evidence="10">YdiU family protein</fullName>
    </recommendedName>
</protein>
<accession>A0A382IH59</accession>
<dbReference type="PANTHER" id="PTHR12153:SF15">
    <property type="entry name" value="PROTEIN ADENYLYLTRANSFERASE SELO, MITOCHONDRIAL"/>
    <property type="match status" value="1"/>
</dbReference>
<dbReference type="EMBL" id="UINC01067365">
    <property type="protein sequence ID" value="SVB98966.1"/>
    <property type="molecule type" value="Genomic_DNA"/>
</dbReference>
<comment type="cofactor">
    <cofactor evidence="1">
        <name>Mg(2+)</name>
        <dbReference type="ChEBI" id="CHEBI:18420"/>
    </cofactor>
</comment>
<gene>
    <name evidence="9" type="ORF">METZ01_LOCUS251820</name>
</gene>
<evidence type="ECO:0000256" key="5">
    <source>
        <dbReference type="ARBA" id="ARBA00022723"/>
    </source>
</evidence>
<evidence type="ECO:0000256" key="7">
    <source>
        <dbReference type="ARBA" id="ARBA00022840"/>
    </source>
</evidence>
<keyword evidence="6" id="KW-0547">Nucleotide-binding</keyword>
<dbReference type="InterPro" id="IPR003846">
    <property type="entry name" value="SelO"/>
</dbReference>
<reference evidence="9" key="1">
    <citation type="submission" date="2018-05" db="EMBL/GenBank/DDBJ databases">
        <authorList>
            <person name="Lanie J.A."/>
            <person name="Ng W.-L."/>
            <person name="Kazmierczak K.M."/>
            <person name="Andrzejewski T.M."/>
            <person name="Davidsen T.M."/>
            <person name="Wayne K.J."/>
            <person name="Tettelin H."/>
            <person name="Glass J.I."/>
            <person name="Rusch D."/>
            <person name="Podicherti R."/>
            <person name="Tsui H.-C.T."/>
            <person name="Winkler M.E."/>
        </authorList>
    </citation>
    <scope>NUCLEOTIDE SEQUENCE</scope>
</reference>
<keyword evidence="5" id="KW-0479">Metal-binding</keyword>
<keyword evidence="8" id="KW-0460">Magnesium</keyword>
<evidence type="ECO:0000256" key="6">
    <source>
        <dbReference type="ARBA" id="ARBA00022741"/>
    </source>
</evidence>
<evidence type="ECO:0000256" key="2">
    <source>
        <dbReference type="ARBA" id="ARBA00009747"/>
    </source>
</evidence>
<keyword evidence="4" id="KW-0548">Nucleotidyltransferase</keyword>
<dbReference type="NCBIfam" id="NF000658">
    <property type="entry name" value="PRK00029.1"/>
    <property type="match status" value="1"/>
</dbReference>
<keyword evidence="3" id="KW-0808">Transferase</keyword>
<evidence type="ECO:0000256" key="8">
    <source>
        <dbReference type="ARBA" id="ARBA00022842"/>
    </source>
</evidence>
<dbReference type="AlphaFoldDB" id="A0A382IH59"/>
<sequence>MTDSRNLNFRNRFIELGPEFYQAKNPDPVTDPYLVDFSPSAAQLIDLAPEDGGNKDFLDRFGGNCPLEGAQPLAMAYSGHQFGSYNPRLGDGRGLLLGEIQNKKQEMWDIHLKGAGPTRFARGFDGRATLQSSIREHLASEALNGLGIPTTRSLAVIGIRELIYREKPALAAILVRIADTHIRFGSFEFFHYTGQGENVKRLLEFSIQNYYPDIVQETDRYRIFFQRTIQRTAKLIAKWQSVGFIHGVMNTDNMTITGTTFDYGPYGFMDRFIPNHTPNHSDTHGRYAYNQQSEIGFWNLNKLAKPLVHLVGPEKLEEEIQQYQPLFNRFYREEMGKKLGLAILDSEFTQLVQR</sequence>
<dbReference type="Pfam" id="PF02696">
    <property type="entry name" value="SelO"/>
    <property type="match status" value="1"/>
</dbReference>
<organism evidence="9">
    <name type="scientific">marine metagenome</name>
    <dbReference type="NCBI Taxonomy" id="408172"/>
    <lineage>
        <taxon>unclassified sequences</taxon>
        <taxon>metagenomes</taxon>
        <taxon>ecological metagenomes</taxon>
    </lineage>
</organism>
<evidence type="ECO:0000256" key="3">
    <source>
        <dbReference type="ARBA" id="ARBA00022679"/>
    </source>
</evidence>